<keyword evidence="1" id="KW-1133">Transmembrane helix</keyword>
<accession>A0A4D4MA23</accession>
<feature type="transmembrane region" description="Helical" evidence="1">
    <location>
        <begin position="663"/>
        <end position="682"/>
    </location>
</feature>
<evidence type="ECO:0000256" key="1">
    <source>
        <dbReference type="SAM" id="Phobius"/>
    </source>
</evidence>
<dbReference type="Gene3D" id="3.40.50.300">
    <property type="entry name" value="P-loop containing nucleotide triphosphate hydrolases"/>
    <property type="match status" value="1"/>
</dbReference>
<gene>
    <name evidence="2" type="ORF">SAV14893_081530</name>
    <name evidence="3" type="ORF">SAV31267_003430</name>
</gene>
<comment type="caution">
    <text evidence="2">The sequence shown here is derived from an EMBL/GenBank/DDBJ whole genome shotgun (WGS) entry which is preliminary data.</text>
</comment>
<keyword evidence="1" id="KW-0472">Membrane</keyword>
<feature type="transmembrane region" description="Helical" evidence="1">
    <location>
        <begin position="23"/>
        <end position="45"/>
    </location>
</feature>
<feature type="transmembrane region" description="Helical" evidence="1">
    <location>
        <begin position="600"/>
        <end position="630"/>
    </location>
</feature>
<name>A0A4D4MA23_STRAX</name>
<dbReference type="SUPFAM" id="SSF52540">
    <property type="entry name" value="P-loop containing nucleoside triphosphate hydrolases"/>
    <property type="match status" value="1"/>
</dbReference>
<feature type="transmembrane region" description="Helical" evidence="1">
    <location>
        <begin position="555"/>
        <end position="579"/>
    </location>
</feature>
<reference evidence="2 5" key="2">
    <citation type="submission" date="2019-04" db="EMBL/GenBank/DDBJ databases">
        <title>Draft genome sequences of Streptomyces avermitilis NBRC 14893.</title>
        <authorList>
            <person name="Komaki H."/>
            <person name="Tamura T."/>
            <person name="Hosoyama A."/>
        </authorList>
    </citation>
    <scope>NUCLEOTIDE SEQUENCE [LARGE SCALE GENOMIC DNA]</scope>
    <source>
        <strain evidence="2 5">NBRC 14893</strain>
    </source>
</reference>
<dbReference type="Proteomes" id="UP000302139">
    <property type="component" value="Unassembled WGS sequence"/>
</dbReference>
<protein>
    <recommendedName>
        <fullName evidence="6">NACHT domain-containing protein</fullName>
    </recommendedName>
</protein>
<dbReference type="EMBL" id="BJHY01000001">
    <property type="protein sequence ID" value="GDY70858.1"/>
    <property type="molecule type" value="Genomic_DNA"/>
</dbReference>
<sequence>MLVVLTLALVVFALWMSLDDLATASAWAGVLGLFLTVVGIIVTLADSLGTVGSALPAPDQLADDLARTVQNSWREEAVARGLRRAGVLPLAWAATRRAVSDAPHNIAGQPPGSPLVLRLRLDGRLSGALDAGAGALARAYRQVPSGRLVVLGEPGAGKTVLALLLALGLLDARGPGEPVPVLLAPSGWDPVSEPLDDWIVRTVAALYYRGQREVPQLLLAQGLLLPIVDGLDEISEVARRSAVKAIDHAVGQDRPVVVTCRSAEYEDVITAGSPPPAAELHTLRRAPVVEVARIPAEAAIAYLSDVYWPPGTDWSSVYAHLRTVSDSPVATALATPLMISLARVVYERLGGDPSELLNQSAFRSRHAVEDHLLGQLVRAAYAPDRLPSGSPVAPTRHAPDTVDALRWLTFLARHLHRWRERDFAWWLLPGRAFSTWTVPALGLAVAVPVMTVVTAWLLWAGFPDTTNLPGVPGPVTIGAFVGAGTGVVVTITWYAGAARRPGRLAFTLRGSQSRLRRGLSYGLMVTGLPGVTGVVAAAIGISVGDGWSYASTRRYCAVVAVGAMLSLTVSSGFAVQSWLDAAPVRSAHADPVALLREDRRAALVGALAAGVITALLAFPTVIAGLVMSYLADAALTGWSGEPSVSQLISYALDIVPGSRPAELTVATIAGLVGSAVALLTCLPRPWPRFALTTLILAVRGQLPWRPMRFLADARVREILRQSGGRFSSAMPACKNGWLSSRTCPARPEGHAMPRSRWPWLPYWRWQSPC</sequence>
<proteinExistence type="predicted"/>
<evidence type="ECO:0000313" key="5">
    <source>
        <dbReference type="Proteomes" id="UP000302139"/>
    </source>
</evidence>
<evidence type="ECO:0000313" key="4">
    <source>
        <dbReference type="Proteomes" id="UP000299211"/>
    </source>
</evidence>
<feature type="transmembrane region" description="Helical" evidence="1">
    <location>
        <begin position="440"/>
        <end position="462"/>
    </location>
</feature>
<dbReference type="InterPro" id="IPR027417">
    <property type="entry name" value="P-loop_NTPase"/>
</dbReference>
<reference evidence="3 4" key="1">
    <citation type="submission" date="2019-04" db="EMBL/GenBank/DDBJ databases">
        <title>Draft genome sequences of Streptomyces avermitilis ATCC 31267.</title>
        <authorList>
            <person name="Komaki H."/>
            <person name="Tamura T."/>
            <person name="Hosoyama A."/>
        </authorList>
    </citation>
    <scope>NUCLEOTIDE SEQUENCE [LARGE SCALE GENOMIC DNA]</scope>
    <source>
        <strain evidence="3 4">ATCC 31267</strain>
    </source>
</reference>
<feature type="transmembrane region" description="Helical" evidence="1">
    <location>
        <begin position="518"/>
        <end position="543"/>
    </location>
</feature>
<dbReference type="AlphaFoldDB" id="A0A4D4MA23"/>
<dbReference type="Proteomes" id="UP000299211">
    <property type="component" value="Unassembled WGS sequence"/>
</dbReference>
<organism evidence="2 5">
    <name type="scientific">Streptomyces avermitilis</name>
    <dbReference type="NCBI Taxonomy" id="33903"/>
    <lineage>
        <taxon>Bacteria</taxon>
        <taxon>Bacillati</taxon>
        <taxon>Actinomycetota</taxon>
        <taxon>Actinomycetes</taxon>
        <taxon>Kitasatosporales</taxon>
        <taxon>Streptomycetaceae</taxon>
        <taxon>Streptomyces</taxon>
    </lineage>
</organism>
<feature type="transmembrane region" description="Helical" evidence="1">
    <location>
        <begin position="474"/>
        <end position="497"/>
    </location>
</feature>
<evidence type="ECO:0008006" key="6">
    <source>
        <dbReference type="Google" id="ProtNLM"/>
    </source>
</evidence>
<dbReference type="EMBL" id="BJHX01000001">
    <property type="protein sequence ID" value="GDY68760.1"/>
    <property type="molecule type" value="Genomic_DNA"/>
</dbReference>
<evidence type="ECO:0000313" key="2">
    <source>
        <dbReference type="EMBL" id="GDY68760.1"/>
    </source>
</evidence>
<keyword evidence="1" id="KW-0812">Transmembrane</keyword>
<evidence type="ECO:0000313" key="3">
    <source>
        <dbReference type="EMBL" id="GDY70858.1"/>
    </source>
</evidence>